<dbReference type="Proteomes" id="UP001372834">
    <property type="component" value="Unassembled WGS sequence"/>
</dbReference>
<accession>A0AAN8NUC4</accession>
<name>A0AAN8NUC4_POLSC</name>
<feature type="non-terminal residue" evidence="1">
    <location>
        <position position="1"/>
    </location>
</feature>
<comment type="caution">
    <text evidence="1">The sequence shown here is derived from an EMBL/GenBank/DDBJ whole genome shotgun (WGS) entry which is preliminary data.</text>
</comment>
<sequence length="70" mass="7645">GNSLSEEFLTTLRLEKLPEKGGLNHVLMVSSEPRDTLAVMAEKILKHSSMSSIAQINQPPTIDLSTLLNV</sequence>
<evidence type="ECO:0000313" key="2">
    <source>
        <dbReference type="Proteomes" id="UP001372834"/>
    </source>
</evidence>
<reference evidence="1 2" key="1">
    <citation type="submission" date="2023-10" db="EMBL/GenBank/DDBJ databases">
        <title>Genomes of two closely related lineages of the louse Polyplax serrata with different host specificities.</title>
        <authorList>
            <person name="Martinu J."/>
            <person name="Tarabai H."/>
            <person name="Stefka J."/>
            <person name="Hypsa V."/>
        </authorList>
    </citation>
    <scope>NUCLEOTIDE SEQUENCE [LARGE SCALE GENOMIC DNA]</scope>
    <source>
        <strain evidence="1">HR10_N</strain>
    </source>
</reference>
<dbReference type="EMBL" id="JAWJWE010000038">
    <property type="protein sequence ID" value="KAK6622647.1"/>
    <property type="molecule type" value="Genomic_DNA"/>
</dbReference>
<dbReference type="AlphaFoldDB" id="A0AAN8NUC4"/>
<proteinExistence type="predicted"/>
<gene>
    <name evidence="1" type="ORF">RUM43_008489</name>
</gene>
<protein>
    <submittedName>
        <fullName evidence="1">Uncharacterized protein</fullName>
    </submittedName>
</protein>
<evidence type="ECO:0000313" key="1">
    <source>
        <dbReference type="EMBL" id="KAK6622647.1"/>
    </source>
</evidence>
<organism evidence="1 2">
    <name type="scientific">Polyplax serrata</name>
    <name type="common">Common mouse louse</name>
    <dbReference type="NCBI Taxonomy" id="468196"/>
    <lineage>
        <taxon>Eukaryota</taxon>
        <taxon>Metazoa</taxon>
        <taxon>Ecdysozoa</taxon>
        <taxon>Arthropoda</taxon>
        <taxon>Hexapoda</taxon>
        <taxon>Insecta</taxon>
        <taxon>Pterygota</taxon>
        <taxon>Neoptera</taxon>
        <taxon>Paraneoptera</taxon>
        <taxon>Psocodea</taxon>
        <taxon>Troctomorpha</taxon>
        <taxon>Phthiraptera</taxon>
        <taxon>Anoplura</taxon>
        <taxon>Polyplacidae</taxon>
        <taxon>Polyplax</taxon>
    </lineage>
</organism>